<gene>
    <name evidence="6" type="ORF">GCM10011591_03000</name>
</gene>
<dbReference type="PANTHER" id="PTHR11487:SF0">
    <property type="entry name" value="S-ACYL FATTY ACID SYNTHASE THIOESTERASE, MEDIUM CHAIN"/>
    <property type="match status" value="1"/>
</dbReference>
<keyword evidence="3" id="KW-0378">Hydrolase</keyword>
<dbReference type="InterPro" id="IPR001031">
    <property type="entry name" value="Thioesterase"/>
</dbReference>
<dbReference type="RefSeq" id="WP_229683636.1">
    <property type="nucleotide sequence ID" value="NZ_BMMW01000001.1"/>
</dbReference>
<reference evidence="6" key="1">
    <citation type="journal article" date="2014" name="Int. J. Syst. Evol. Microbiol.">
        <title>Complete genome sequence of Corynebacterium casei LMG S-19264T (=DSM 44701T), isolated from a smear-ripened cheese.</title>
        <authorList>
            <consortium name="US DOE Joint Genome Institute (JGI-PGF)"/>
            <person name="Walter F."/>
            <person name="Albersmeier A."/>
            <person name="Kalinowski J."/>
            <person name="Ruckert C."/>
        </authorList>
    </citation>
    <scope>NUCLEOTIDE SEQUENCE</scope>
    <source>
        <strain evidence="6">CGMCC 4.7278</strain>
    </source>
</reference>
<protein>
    <recommendedName>
        <fullName evidence="2">Thioesterase TesA</fullName>
    </recommendedName>
</protein>
<dbReference type="InterPro" id="IPR012223">
    <property type="entry name" value="TEII"/>
</dbReference>
<accession>A0A917Q8M5</accession>
<dbReference type="Gene3D" id="3.40.50.1820">
    <property type="entry name" value="alpha/beta hydrolase"/>
    <property type="match status" value="1"/>
</dbReference>
<evidence type="ECO:0000259" key="5">
    <source>
        <dbReference type="SMART" id="SM00824"/>
    </source>
</evidence>
<dbReference type="InterPro" id="IPR020802">
    <property type="entry name" value="TesA-like"/>
</dbReference>
<evidence type="ECO:0000256" key="3">
    <source>
        <dbReference type="ARBA" id="ARBA00022801"/>
    </source>
</evidence>
<dbReference type="SUPFAM" id="SSF53474">
    <property type="entry name" value="alpha/beta-Hydrolases"/>
    <property type="match status" value="1"/>
</dbReference>
<evidence type="ECO:0000313" key="7">
    <source>
        <dbReference type="Proteomes" id="UP000612956"/>
    </source>
</evidence>
<evidence type="ECO:0000256" key="2">
    <source>
        <dbReference type="ARBA" id="ARBA00015007"/>
    </source>
</evidence>
<dbReference type="AlphaFoldDB" id="A0A917Q8M5"/>
<dbReference type="EMBL" id="BMMW01000001">
    <property type="protein sequence ID" value="GGK34754.1"/>
    <property type="molecule type" value="Genomic_DNA"/>
</dbReference>
<dbReference type="GO" id="GO:0008610">
    <property type="term" value="P:lipid biosynthetic process"/>
    <property type="evidence" value="ECO:0007669"/>
    <property type="project" value="TreeGrafter"/>
</dbReference>
<name>A0A917Q8M5_9NOCA</name>
<dbReference type="Pfam" id="PF00975">
    <property type="entry name" value="Thioesterase"/>
    <property type="match status" value="1"/>
</dbReference>
<comment type="catalytic activity">
    <reaction evidence="4">
        <text>a fatty acyl-CoA + H2O = a fatty acid + CoA + H(+)</text>
        <dbReference type="Rhea" id="RHEA:16781"/>
        <dbReference type="ChEBI" id="CHEBI:15377"/>
        <dbReference type="ChEBI" id="CHEBI:15378"/>
        <dbReference type="ChEBI" id="CHEBI:28868"/>
        <dbReference type="ChEBI" id="CHEBI:57287"/>
        <dbReference type="ChEBI" id="CHEBI:77636"/>
    </reaction>
</comment>
<dbReference type="Proteomes" id="UP000612956">
    <property type="component" value="Unassembled WGS sequence"/>
</dbReference>
<sequence length="250" mass="26697">MTTSTSNWLRDLRPDSAARLRLVCLPPGGGSAPVYRAIAKHIGAAVAVSAVQYPGRQDRLGEPLITDLHELADRIADDLLARPTTLPTALFGHSMGATVAYETALRLTAAGHPPTTLMVSGRPAPTIPETSRLHLDTDAALIESLERFAADPSSVAILRTEPGLADLVLPPLRADYQAVETYVRQANTPKLACPVVTLVSTDDPTTTIEQAEQWHTVTTGAFSLATFPGGHFYFDTDPTSVAAEITRHLS</sequence>
<keyword evidence="7" id="KW-1185">Reference proteome</keyword>
<dbReference type="GO" id="GO:0016787">
    <property type="term" value="F:hydrolase activity"/>
    <property type="evidence" value="ECO:0007669"/>
    <property type="project" value="UniProtKB-KW"/>
</dbReference>
<dbReference type="InterPro" id="IPR029058">
    <property type="entry name" value="AB_hydrolase_fold"/>
</dbReference>
<evidence type="ECO:0000256" key="1">
    <source>
        <dbReference type="ARBA" id="ARBA00007169"/>
    </source>
</evidence>
<feature type="domain" description="Thioesterase TesA-like" evidence="5">
    <location>
        <begin position="23"/>
        <end position="249"/>
    </location>
</feature>
<comment type="caution">
    <text evidence="6">The sequence shown here is derived from an EMBL/GenBank/DDBJ whole genome shotgun (WGS) entry which is preliminary data.</text>
</comment>
<reference evidence="6" key="2">
    <citation type="submission" date="2020-09" db="EMBL/GenBank/DDBJ databases">
        <authorList>
            <person name="Sun Q."/>
            <person name="Zhou Y."/>
        </authorList>
    </citation>
    <scope>NUCLEOTIDE SEQUENCE</scope>
    <source>
        <strain evidence="6">CGMCC 4.7278</strain>
    </source>
</reference>
<comment type="similarity">
    <text evidence="1">Belongs to the thioesterase family.</text>
</comment>
<evidence type="ECO:0000256" key="4">
    <source>
        <dbReference type="ARBA" id="ARBA00024293"/>
    </source>
</evidence>
<evidence type="ECO:0000313" key="6">
    <source>
        <dbReference type="EMBL" id="GGK34754.1"/>
    </source>
</evidence>
<proteinExistence type="inferred from homology"/>
<dbReference type="SMART" id="SM00824">
    <property type="entry name" value="PKS_TE"/>
    <property type="match status" value="1"/>
</dbReference>
<dbReference type="PANTHER" id="PTHR11487">
    <property type="entry name" value="THIOESTERASE"/>
    <property type="match status" value="1"/>
</dbReference>
<organism evidence="6 7">
    <name type="scientific">Nocardia camponoti</name>
    <dbReference type="NCBI Taxonomy" id="1616106"/>
    <lineage>
        <taxon>Bacteria</taxon>
        <taxon>Bacillati</taxon>
        <taxon>Actinomycetota</taxon>
        <taxon>Actinomycetes</taxon>
        <taxon>Mycobacteriales</taxon>
        <taxon>Nocardiaceae</taxon>
        <taxon>Nocardia</taxon>
    </lineage>
</organism>